<protein>
    <submittedName>
        <fullName evidence="1">Uncharacterized protein</fullName>
    </submittedName>
</protein>
<evidence type="ECO:0000313" key="2">
    <source>
        <dbReference type="Proteomes" id="UP001497512"/>
    </source>
</evidence>
<keyword evidence="2" id="KW-1185">Reference proteome</keyword>
<name>A0ABP0UT86_9BRYO</name>
<proteinExistence type="predicted"/>
<dbReference type="EMBL" id="OZ019898">
    <property type="protein sequence ID" value="CAK9229190.1"/>
    <property type="molecule type" value="Genomic_DNA"/>
</dbReference>
<accession>A0ABP0UT86</accession>
<organism evidence="1 2">
    <name type="scientific">Sphagnum troendelagicum</name>
    <dbReference type="NCBI Taxonomy" id="128251"/>
    <lineage>
        <taxon>Eukaryota</taxon>
        <taxon>Viridiplantae</taxon>
        <taxon>Streptophyta</taxon>
        <taxon>Embryophyta</taxon>
        <taxon>Bryophyta</taxon>
        <taxon>Sphagnophytina</taxon>
        <taxon>Sphagnopsida</taxon>
        <taxon>Sphagnales</taxon>
        <taxon>Sphagnaceae</taxon>
        <taxon>Sphagnum</taxon>
    </lineage>
</organism>
<reference evidence="1" key="1">
    <citation type="submission" date="2024-02" db="EMBL/GenBank/DDBJ databases">
        <authorList>
            <consortium name="ELIXIR-Norway"/>
            <consortium name="Elixir Norway"/>
        </authorList>
    </citation>
    <scope>NUCLEOTIDE SEQUENCE</scope>
</reference>
<gene>
    <name evidence="1" type="ORF">CSSPTR1EN2_LOCUS19609</name>
</gene>
<dbReference type="Proteomes" id="UP001497512">
    <property type="component" value="Chromosome 6"/>
</dbReference>
<sequence length="123" mass="12322">MSKSSTGTASVQGVFKAKWCHCFKGGNAAAVADIAAHVAVEVAAMAATVSVRVAVAGTFASVAAAVVDIFEFTAVGSFVACTSVRAVGTAAVMVVHIAKELAAAALAGESRRELWATSCHCCC</sequence>
<evidence type="ECO:0000313" key="1">
    <source>
        <dbReference type="EMBL" id="CAK9229190.1"/>
    </source>
</evidence>